<dbReference type="InterPro" id="IPR002347">
    <property type="entry name" value="SDR_fam"/>
</dbReference>
<name>A0AAE0WIJ5_9PEZI</name>
<dbReference type="Pfam" id="PF00106">
    <property type="entry name" value="adh_short"/>
    <property type="match status" value="2"/>
</dbReference>
<gene>
    <name evidence="3" type="ORF">LTR78_009178</name>
</gene>
<dbReference type="AlphaFoldDB" id="A0AAE0WIJ5"/>
<dbReference type="CDD" id="cd05233">
    <property type="entry name" value="SDR_c"/>
    <property type="match status" value="1"/>
</dbReference>
<evidence type="ECO:0000256" key="1">
    <source>
        <dbReference type="ARBA" id="ARBA00006484"/>
    </source>
</evidence>
<reference evidence="3" key="1">
    <citation type="submission" date="2023-07" db="EMBL/GenBank/DDBJ databases">
        <title>Black Yeasts Isolated from many extreme environments.</title>
        <authorList>
            <person name="Coleine C."/>
            <person name="Stajich J.E."/>
            <person name="Selbmann L."/>
        </authorList>
    </citation>
    <scope>NUCLEOTIDE SEQUENCE</scope>
    <source>
        <strain evidence="3">CCFEE 5485</strain>
    </source>
</reference>
<accession>A0AAE0WIJ5</accession>
<keyword evidence="2" id="KW-0560">Oxidoreductase</keyword>
<dbReference type="Proteomes" id="UP001274830">
    <property type="component" value="Unassembled WGS sequence"/>
</dbReference>
<organism evidence="3 4">
    <name type="scientific">Recurvomyces mirabilis</name>
    <dbReference type="NCBI Taxonomy" id="574656"/>
    <lineage>
        <taxon>Eukaryota</taxon>
        <taxon>Fungi</taxon>
        <taxon>Dikarya</taxon>
        <taxon>Ascomycota</taxon>
        <taxon>Pezizomycotina</taxon>
        <taxon>Dothideomycetes</taxon>
        <taxon>Dothideomycetidae</taxon>
        <taxon>Mycosphaerellales</taxon>
        <taxon>Teratosphaeriaceae</taxon>
        <taxon>Recurvomyces</taxon>
    </lineage>
</organism>
<dbReference type="PANTHER" id="PTHR42901:SF1">
    <property type="entry name" value="ALCOHOL DEHYDROGENASE"/>
    <property type="match status" value="1"/>
</dbReference>
<dbReference type="PRINTS" id="PR00081">
    <property type="entry name" value="GDHRDH"/>
</dbReference>
<dbReference type="InterPro" id="IPR036291">
    <property type="entry name" value="NAD(P)-bd_dom_sf"/>
</dbReference>
<dbReference type="GO" id="GO:0016491">
    <property type="term" value="F:oxidoreductase activity"/>
    <property type="evidence" value="ECO:0007669"/>
    <property type="project" value="UniProtKB-KW"/>
</dbReference>
<keyword evidence="4" id="KW-1185">Reference proteome</keyword>
<dbReference type="EMBL" id="JAUTXT010000049">
    <property type="protein sequence ID" value="KAK3670900.1"/>
    <property type="molecule type" value="Genomic_DNA"/>
</dbReference>
<evidence type="ECO:0000256" key="2">
    <source>
        <dbReference type="ARBA" id="ARBA00023002"/>
    </source>
</evidence>
<evidence type="ECO:0000313" key="3">
    <source>
        <dbReference type="EMBL" id="KAK3670900.1"/>
    </source>
</evidence>
<dbReference type="Gene3D" id="3.40.50.720">
    <property type="entry name" value="NAD(P)-binding Rossmann-like Domain"/>
    <property type="match status" value="1"/>
</dbReference>
<protein>
    <recommendedName>
        <fullName evidence="5">NAD(P)-binding protein</fullName>
    </recommendedName>
</protein>
<dbReference type="PANTHER" id="PTHR42901">
    <property type="entry name" value="ALCOHOL DEHYDROGENASE"/>
    <property type="match status" value="1"/>
</dbReference>
<evidence type="ECO:0000313" key="4">
    <source>
        <dbReference type="Proteomes" id="UP001274830"/>
    </source>
</evidence>
<dbReference type="SUPFAM" id="SSF51735">
    <property type="entry name" value="NAD(P)-binding Rossmann-fold domains"/>
    <property type="match status" value="1"/>
</dbReference>
<comment type="caution">
    <text evidence="3">The sequence shown here is derived from an EMBL/GenBank/DDBJ whole genome shotgun (WGS) entry which is preliminary data.</text>
</comment>
<sequence length="273" mass="29817">MPYSDPDSDNFLRKQPRPTKIYHTDTYERISPKHFDGNGKTVLITGGATGIGKATAQAFAEAGVARLALVQRTASVLEEAKRELAAFPNTEVLTFQASIVDSARMKEILAELHQVDILVLSATATHPLVPATKLPTDEIRQIYTTNVIASFDFVNAFLALPTGGTVGYGSSKAAFAQVMQHFASELKAEEVRVFNLHPGAIWTPLVQGAGIPEAALVWEDVKLPAHFCTWLAGEKSSFLHGRFLWAQWDVDELLLLKEKVVADPSHLTIGLVQ</sequence>
<proteinExistence type="inferred from homology"/>
<comment type="similarity">
    <text evidence="1">Belongs to the short-chain dehydrogenases/reductases (SDR) family.</text>
</comment>
<evidence type="ECO:0008006" key="5">
    <source>
        <dbReference type="Google" id="ProtNLM"/>
    </source>
</evidence>